<proteinExistence type="predicted"/>
<dbReference type="PROSITE" id="PS51918">
    <property type="entry name" value="RADICAL_SAM"/>
    <property type="match status" value="1"/>
</dbReference>
<evidence type="ECO:0000256" key="1">
    <source>
        <dbReference type="ARBA" id="ARBA00001966"/>
    </source>
</evidence>
<dbReference type="CDD" id="cd21122">
    <property type="entry name" value="SPASM_rSAM"/>
    <property type="match status" value="1"/>
</dbReference>
<comment type="caution">
    <text evidence="8">The sequence shown here is derived from an EMBL/GenBank/DDBJ whole genome shotgun (WGS) entry which is preliminary data.</text>
</comment>
<organism evidence="8 9">
    <name type="scientific">Psychrilyobacter piezotolerans</name>
    <dbReference type="NCBI Taxonomy" id="2293438"/>
    <lineage>
        <taxon>Bacteria</taxon>
        <taxon>Fusobacteriati</taxon>
        <taxon>Fusobacteriota</taxon>
        <taxon>Fusobacteriia</taxon>
        <taxon>Fusobacteriales</taxon>
        <taxon>Fusobacteriaceae</taxon>
        <taxon>Psychrilyobacter</taxon>
    </lineage>
</organism>
<dbReference type="PANTHER" id="PTHR43787:SF10">
    <property type="entry name" value="COFACTOR MODIFYING PROTEIN"/>
    <property type="match status" value="1"/>
</dbReference>
<sequence length="290" mass="33543">MKKYKKVYIEITNRCNLKCSFCPQGVRTPKIMTVDEFRHILDEIKPYSDYIYLHVKGEPLSHPEIAGFLDLAEEKNIKVNITTNGTLIGRVGEKIADKKAFRQINFSLHSFDGDMDKIDEDDYLKKILDFTKKSLSLENTYISLRLWNFHGGNKNEIQMEGNRKIIGKIERYFDLEYKIEDKLIPGRGLKIKDRLYLNTDMEFKWPELCDKDENEDGFCYGLRTQIGILVDGTVIPCCLDGEGVVNLGNIFEKPFKEIIEGKRATAIYDGFSNKKAVEELCKKCTFKGKF</sequence>
<dbReference type="InterPro" id="IPR023885">
    <property type="entry name" value="4Fe4S-binding_SPASM_dom"/>
</dbReference>
<dbReference type="RefSeq" id="WP_114641333.1">
    <property type="nucleotide sequence ID" value="NZ_JAACIO010000003.1"/>
</dbReference>
<evidence type="ECO:0000256" key="6">
    <source>
        <dbReference type="ARBA" id="ARBA00023014"/>
    </source>
</evidence>
<comment type="cofactor">
    <cofactor evidence="1">
        <name>[4Fe-4S] cluster</name>
        <dbReference type="ChEBI" id="CHEBI:49883"/>
    </cofactor>
</comment>
<name>A0ABX9KJU5_9FUSO</name>
<keyword evidence="9" id="KW-1185">Reference proteome</keyword>
<accession>A0ABX9KJU5</accession>
<dbReference type="Proteomes" id="UP000263486">
    <property type="component" value="Unassembled WGS sequence"/>
</dbReference>
<reference evidence="8 9" key="1">
    <citation type="submission" date="2018-08" db="EMBL/GenBank/DDBJ databases">
        <title>Draft genome sequence of Psychrilyobacter sp. strain SD5 isolated from Black Sea water.</title>
        <authorList>
            <person name="Yadav S."/>
            <person name="Villanueva L."/>
            <person name="Damste J.S.S."/>
        </authorList>
    </citation>
    <scope>NUCLEOTIDE SEQUENCE [LARGE SCALE GENOMIC DNA]</scope>
    <source>
        <strain evidence="8 9">SD5</strain>
    </source>
</reference>
<keyword evidence="4" id="KW-0479">Metal-binding</keyword>
<protein>
    <submittedName>
        <fullName evidence="8">Radical SAM protein</fullName>
    </submittedName>
</protein>
<evidence type="ECO:0000313" key="9">
    <source>
        <dbReference type="Proteomes" id="UP000263486"/>
    </source>
</evidence>
<dbReference type="SUPFAM" id="SSF102114">
    <property type="entry name" value="Radical SAM enzymes"/>
    <property type="match status" value="1"/>
</dbReference>
<dbReference type="InterPro" id="IPR058240">
    <property type="entry name" value="rSAM_sf"/>
</dbReference>
<keyword evidence="3" id="KW-0949">S-adenosyl-L-methionine</keyword>
<dbReference type="Pfam" id="PF04055">
    <property type="entry name" value="Radical_SAM"/>
    <property type="match status" value="1"/>
</dbReference>
<keyword evidence="6" id="KW-0411">Iron-sulfur</keyword>
<dbReference type="PANTHER" id="PTHR43787">
    <property type="entry name" value="FEMO COFACTOR BIOSYNTHESIS PROTEIN NIFB-RELATED"/>
    <property type="match status" value="1"/>
</dbReference>
<evidence type="ECO:0000259" key="7">
    <source>
        <dbReference type="PROSITE" id="PS51918"/>
    </source>
</evidence>
<dbReference type="SFLD" id="SFLDG01387">
    <property type="entry name" value="BtrN-like_SPASM_domain_contain"/>
    <property type="match status" value="1"/>
</dbReference>
<keyword evidence="2" id="KW-0004">4Fe-4S</keyword>
<evidence type="ECO:0000313" key="8">
    <source>
        <dbReference type="EMBL" id="REI42710.1"/>
    </source>
</evidence>
<dbReference type="EMBL" id="QUAJ01000003">
    <property type="protein sequence ID" value="REI42710.1"/>
    <property type="molecule type" value="Genomic_DNA"/>
</dbReference>
<dbReference type="InterPro" id="IPR013785">
    <property type="entry name" value="Aldolase_TIM"/>
</dbReference>
<keyword evidence="5" id="KW-0408">Iron</keyword>
<gene>
    <name evidence="8" type="ORF">DYH56_02795</name>
</gene>
<dbReference type="SFLD" id="SFLDS00029">
    <property type="entry name" value="Radical_SAM"/>
    <property type="match status" value="1"/>
</dbReference>
<evidence type="ECO:0000256" key="5">
    <source>
        <dbReference type="ARBA" id="ARBA00023004"/>
    </source>
</evidence>
<dbReference type="Pfam" id="PF13186">
    <property type="entry name" value="SPASM"/>
    <property type="match status" value="1"/>
</dbReference>
<evidence type="ECO:0000256" key="2">
    <source>
        <dbReference type="ARBA" id="ARBA00022485"/>
    </source>
</evidence>
<dbReference type="InterPro" id="IPR034391">
    <property type="entry name" value="AdoMet-like_SPASM_containing"/>
</dbReference>
<dbReference type="CDD" id="cd01335">
    <property type="entry name" value="Radical_SAM"/>
    <property type="match status" value="1"/>
</dbReference>
<evidence type="ECO:0000256" key="4">
    <source>
        <dbReference type="ARBA" id="ARBA00022723"/>
    </source>
</evidence>
<dbReference type="SFLD" id="SFLDG01067">
    <property type="entry name" value="SPASM/twitch_domain_containing"/>
    <property type="match status" value="1"/>
</dbReference>
<evidence type="ECO:0000256" key="3">
    <source>
        <dbReference type="ARBA" id="ARBA00022691"/>
    </source>
</evidence>
<dbReference type="Gene3D" id="3.20.20.70">
    <property type="entry name" value="Aldolase class I"/>
    <property type="match status" value="1"/>
</dbReference>
<feature type="domain" description="Radical SAM core" evidence="7">
    <location>
        <begin position="1"/>
        <end position="207"/>
    </location>
</feature>
<dbReference type="InterPro" id="IPR007197">
    <property type="entry name" value="rSAM"/>
</dbReference>